<dbReference type="GO" id="GO:0003677">
    <property type="term" value="F:DNA binding"/>
    <property type="evidence" value="ECO:0007669"/>
    <property type="project" value="UniProtKB-KW"/>
</dbReference>
<reference evidence="5" key="2">
    <citation type="submission" date="2020-05" db="EMBL/GenBank/DDBJ databases">
        <authorList>
            <person name="Kim H.-S."/>
            <person name="Proctor R.H."/>
            <person name="Brown D.W."/>
        </authorList>
    </citation>
    <scope>NUCLEOTIDE SEQUENCE</scope>
    <source>
        <strain evidence="5">NRRL 20472</strain>
    </source>
</reference>
<dbReference type="SUPFAM" id="SSF57756">
    <property type="entry name" value="Retrovirus zinc finger-like domains"/>
    <property type="match status" value="1"/>
</dbReference>
<evidence type="ECO:0000256" key="2">
    <source>
        <dbReference type="ARBA" id="ARBA00023125"/>
    </source>
</evidence>
<dbReference type="Proteomes" id="UP000622797">
    <property type="component" value="Unassembled WGS sequence"/>
</dbReference>
<dbReference type="AlphaFoldDB" id="A0A8H4UAS5"/>
<dbReference type="Pfam" id="PF03184">
    <property type="entry name" value="DDE_1"/>
    <property type="match status" value="1"/>
</dbReference>
<keyword evidence="6" id="KW-1185">Reference proteome</keyword>
<dbReference type="Pfam" id="PF05225">
    <property type="entry name" value="HTH_psq"/>
    <property type="match status" value="1"/>
</dbReference>
<reference evidence="5" key="1">
    <citation type="journal article" date="2020" name="BMC Genomics">
        <title>Correction to: Identification and distribution of gene clusters required for synthesis of sphingolipid metabolism inhibitors in diverse species of the filamentous fungus Fusarium.</title>
        <authorList>
            <person name="Kim H.S."/>
            <person name="Lohmar J.M."/>
            <person name="Busman M."/>
            <person name="Brown D.W."/>
            <person name="Naumann T.A."/>
            <person name="Divon H.H."/>
            <person name="Lysoe E."/>
            <person name="Uhlig S."/>
            <person name="Proctor R.H."/>
        </authorList>
    </citation>
    <scope>NUCLEOTIDE SEQUENCE</scope>
    <source>
        <strain evidence="5">NRRL 20472</strain>
    </source>
</reference>
<dbReference type="GO" id="GO:0005634">
    <property type="term" value="C:nucleus"/>
    <property type="evidence" value="ECO:0007669"/>
    <property type="project" value="UniProtKB-SubCell"/>
</dbReference>
<feature type="domain" description="HTH CENPB-type" evidence="4">
    <location>
        <begin position="51"/>
        <end position="120"/>
    </location>
</feature>
<dbReference type="InterPro" id="IPR036397">
    <property type="entry name" value="RNaseH_sf"/>
</dbReference>
<dbReference type="Gene3D" id="3.30.420.10">
    <property type="entry name" value="Ribonuclease H-like superfamily/Ribonuclease H"/>
    <property type="match status" value="1"/>
</dbReference>
<organism evidence="5 6">
    <name type="scientific">Fusarium sarcochroum</name>
    <dbReference type="NCBI Taxonomy" id="1208366"/>
    <lineage>
        <taxon>Eukaryota</taxon>
        <taxon>Fungi</taxon>
        <taxon>Dikarya</taxon>
        <taxon>Ascomycota</taxon>
        <taxon>Pezizomycotina</taxon>
        <taxon>Sordariomycetes</taxon>
        <taxon>Hypocreomycetidae</taxon>
        <taxon>Hypocreales</taxon>
        <taxon>Nectriaceae</taxon>
        <taxon>Fusarium</taxon>
        <taxon>Fusarium lateritium species complex</taxon>
    </lineage>
</organism>
<dbReference type="InterPro" id="IPR050863">
    <property type="entry name" value="CenT-Element_Derived"/>
</dbReference>
<evidence type="ECO:0000256" key="1">
    <source>
        <dbReference type="ARBA" id="ARBA00004123"/>
    </source>
</evidence>
<evidence type="ECO:0000313" key="5">
    <source>
        <dbReference type="EMBL" id="KAF4972996.1"/>
    </source>
</evidence>
<keyword evidence="2" id="KW-0238">DNA-binding</keyword>
<accession>A0A8H4UAS5</accession>
<keyword evidence="3" id="KW-0539">Nucleus</keyword>
<dbReference type="InterPro" id="IPR006600">
    <property type="entry name" value="HTH_CenpB_DNA-bd_dom"/>
</dbReference>
<comment type="caution">
    <text evidence="5">The sequence shown here is derived from an EMBL/GenBank/DDBJ whole genome shotgun (WGS) entry which is preliminary data.</text>
</comment>
<evidence type="ECO:0000259" key="4">
    <source>
        <dbReference type="PROSITE" id="PS51253"/>
    </source>
</evidence>
<comment type="subcellular location">
    <subcellularLocation>
        <location evidence="1">Nucleus</location>
    </subcellularLocation>
</comment>
<protein>
    <recommendedName>
        <fullName evidence="4">HTH CENPB-type domain-containing protein</fullName>
    </recommendedName>
</protein>
<proteinExistence type="predicted"/>
<dbReference type="PANTHER" id="PTHR19303:SF62">
    <property type="entry name" value="HTH CENPB-TYPE DOMAIN-CONTAINING PROTEIN-RELATED"/>
    <property type="match status" value="1"/>
</dbReference>
<dbReference type="GO" id="GO:0008270">
    <property type="term" value="F:zinc ion binding"/>
    <property type="evidence" value="ECO:0007669"/>
    <property type="project" value="InterPro"/>
</dbReference>
<dbReference type="InterPro" id="IPR036875">
    <property type="entry name" value="Znf_CCHC_sf"/>
</dbReference>
<dbReference type="OrthoDB" id="5231586at2759"/>
<name>A0A8H4UAS5_9HYPO</name>
<dbReference type="InterPro" id="IPR007889">
    <property type="entry name" value="HTH_Psq"/>
</dbReference>
<dbReference type="EMBL" id="JABEXW010000032">
    <property type="protein sequence ID" value="KAF4972996.1"/>
    <property type="molecule type" value="Genomic_DNA"/>
</dbReference>
<dbReference type="Pfam" id="PF03221">
    <property type="entry name" value="HTH_Tnp_Tc5"/>
    <property type="match status" value="1"/>
</dbReference>
<dbReference type="PROSITE" id="PS51253">
    <property type="entry name" value="HTH_CENPB"/>
    <property type="match status" value="1"/>
</dbReference>
<dbReference type="InterPro" id="IPR004875">
    <property type="entry name" value="DDE_SF_endonuclease_dom"/>
</dbReference>
<dbReference type="PANTHER" id="PTHR19303">
    <property type="entry name" value="TRANSPOSON"/>
    <property type="match status" value="1"/>
</dbReference>
<evidence type="ECO:0000313" key="6">
    <source>
        <dbReference type="Proteomes" id="UP000622797"/>
    </source>
</evidence>
<evidence type="ECO:0000256" key="3">
    <source>
        <dbReference type="ARBA" id="ARBA00023242"/>
    </source>
</evidence>
<gene>
    <name evidence="5" type="ORF">FSARC_573</name>
</gene>
<sequence>MPDPIIESRIVLAMNEKRKNPRLSIRHLAKQFSIPRTTLQDRIAGRPSKTDAHSSQSNLTIAEEDAIVQYISQLGCRGFSPRKADVEDMANLLLLKRDARRVGKCWTDRFIARQPELCTRFSRPYDYQRALQEDPDVLSAWFRLVANMRAKYGVQDSDFYNFDETGFMMGMIGSRMVVTRSDRTNRPKAAQPGNREWVTAICAVAADGHTVPPFLCVAGRFHLTAWYSSGHVPSTWVVKTTPNGWTDHDTGLEWLKHFDRQTKSRQKGEYRMLVLDGHESHINAEFNEYCKASKIIPLCLPSHSSHLTQPLDVGIFGLLKKAHGSQISFLARASITHITKDDFFPPFIAAFEAVFTAKNIESSFHGAGLVPLDLEAVMPKLDVKLRTPTPPVSTDVLPQPWVSQTPRTATEALSQSTLIKDRVSKHQGSSPTPILVSVDQLAKATVSINHRLTLLTGEIKALREANEALSKRRRAKRTWLQDSGPLTGEQASQLLVEKGVVKEEGRDEGVEGGPSKRHQTGARLCGICRKSGHNARTCPEGEDIDGPSNHDILDSIECVFE</sequence>